<keyword evidence="4" id="KW-0547">Nucleotide-binding</keyword>
<feature type="transmembrane region" description="Helical" evidence="10">
    <location>
        <begin position="20"/>
        <end position="39"/>
    </location>
</feature>
<dbReference type="PANTHER" id="PTHR43156:SF2">
    <property type="entry name" value="STAGE II SPORULATION PROTEIN E"/>
    <property type="match status" value="1"/>
</dbReference>
<evidence type="ECO:0000256" key="2">
    <source>
        <dbReference type="ARBA" id="ARBA00022553"/>
    </source>
</evidence>
<evidence type="ECO:0008006" key="15">
    <source>
        <dbReference type="Google" id="ProtNLM"/>
    </source>
</evidence>
<dbReference type="GO" id="GO:0016791">
    <property type="term" value="F:phosphatase activity"/>
    <property type="evidence" value="ECO:0007669"/>
    <property type="project" value="TreeGrafter"/>
</dbReference>
<evidence type="ECO:0000313" key="14">
    <source>
        <dbReference type="Proteomes" id="UP001366166"/>
    </source>
</evidence>
<gene>
    <name evidence="13" type="ORF">FAK_12220</name>
</gene>
<keyword evidence="8" id="KW-0902">Two-component regulatory system</keyword>
<dbReference type="CDD" id="cd00130">
    <property type="entry name" value="PAS"/>
    <property type="match status" value="1"/>
</dbReference>
<keyword evidence="3" id="KW-0808">Transferase</keyword>
<keyword evidence="5" id="KW-0418">Kinase</keyword>
<keyword evidence="14" id="KW-1185">Reference proteome</keyword>
<proteinExistence type="predicted"/>
<dbReference type="SUPFAM" id="SSF103190">
    <property type="entry name" value="Sensory domain-like"/>
    <property type="match status" value="2"/>
</dbReference>
<sequence>MAMGTDAGQNNRPRSTLLRFLLLFLPVALVLLLTIYVFYRLETDNEKRLLQLEQRHQVQLEKEALAGILDEVVVEARVQAQHEILESLHGPPGPRQLNSLARELSKVLKTTNAYQRILYIDRNGEVLLRLARQDGGSQAVREKAHGTPPAMLWERLSRELPPDKVYLAALDRQDDNAAVIRVAAPVTNDLGEREGLLVMDYRASRALRKMAGLYFSRGLVLLLDRQGHILLGGRSQGSPQIEARGADDTFAALWPLVWDQISKSDQGRLFTKAGLFTWETLAPPARVFNADETRMRIVSLVPEALVDAAIGIYLVQLTQLLIVVLLVAGMICWLLARAQVRHRLAQEALAASEQRLQDIMTFSPALIYIKDHDGRYQFINRRFEQLLGIKQQRALGQSDQELFSPQNAQTLRRHDQQALTGKGPLRVEEQLLLEDGVHSYLTSKFPLRDPLGRVYGICGIYTDITELKSAQAELNQAKEAAEGVNRELLEKQERLDEDLQAAAGIQRALLPYNLPHLPQVELAWKFAPSEFIGGDLFHAQPLGPDRLCLYMLDISGHGVPASLMTVSVHETLDPASGHVATRDGGGVLRALPPGKVLRTLDQEYPLERFGKSFSIAYLLLGLADGELVYSNAGHPLPILLRAGGELEELRAGGTLIGLDGAVPFEEGRATMRVGDRLILYTDGVVEYRDPRGRMFGVERLHRHLIQGAQLPVREHIETLWQELMAFGHNRPLDDDASIMELEFRGNGPAS</sequence>
<dbReference type="PROSITE" id="PS50112">
    <property type="entry name" value="PAS"/>
    <property type="match status" value="1"/>
</dbReference>
<dbReference type="Pfam" id="PF07228">
    <property type="entry name" value="SpoIIE"/>
    <property type="match status" value="1"/>
</dbReference>
<dbReference type="InterPro" id="IPR001932">
    <property type="entry name" value="PPM-type_phosphatase-like_dom"/>
</dbReference>
<dbReference type="Gene3D" id="3.60.40.10">
    <property type="entry name" value="PPM-type phosphatase domain"/>
    <property type="match status" value="1"/>
</dbReference>
<evidence type="ECO:0000256" key="8">
    <source>
        <dbReference type="ARBA" id="ARBA00023012"/>
    </source>
</evidence>
<evidence type="ECO:0000256" key="5">
    <source>
        <dbReference type="ARBA" id="ARBA00022777"/>
    </source>
</evidence>
<dbReference type="InterPro" id="IPR029151">
    <property type="entry name" value="Sensor-like_sf"/>
</dbReference>
<evidence type="ECO:0000256" key="3">
    <source>
        <dbReference type="ARBA" id="ARBA00022679"/>
    </source>
</evidence>
<evidence type="ECO:0000256" key="1">
    <source>
        <dbReference type="ARBA" id="ARBA00004370"/>
    </source>
</evidence>
<dbReference type="InterPro" id="IPR000700">
    <property type="entry name" value="PAS-assoc_C"/>
</dbReference>
<evidence type="ECO:0000256" key="9">
    <source>
        <dbReference type="SAM" id="Coils"/>
    </source>
</evidence>
<evidence type="ECO:0000256" key="10">
    <source>
        <dbReference type="SAM" id="Phobius"/>
    </source>
</evidence>
<dbReference type="SUPFAM" id="SSF81606">
    <property type="entry name" value="PP2C-like"/>
    <property type="match status" value="1"/>
</dbReference>
<comment type="subcellular location">
    <subcellularLocation>
        <location evidence="1">Membrane</location>
    </subcellularLocation>
</comment>
<dbReference type="Pfam" id="PF08448">
    <property type="entry name" value="PAS_4"/>
    <property type="match status" value="1"/>
</dbReference>
<keyword evidence="10" id="KW-1133">Transmembrane helix</keyword>
<keyword evidence="10" id="KW-0812">Transmembrane</keyword>
<dbReference type="InterPro" id="IPR052016">
    <property type="entry name" value="Bact_Sigma-Reg"/>
</dbReference>
<evidence type="ECO:0000259" key="12">
    <source>
        <dbReference type="PROSITE" id="PS50113"/>
    </source>
</evidence>
<dbReference type="GO" id="GO:0016301">
    <property type="term" value="F:kinase activity"/>
    <property type="evidence" value="ECO:0007669"/>
    <property type="project" value="UniProtKB-KW"/>
</dbReference>
<dbReference type="GO" id="GO:0016020">
    <property type="term" value="C:membrane"/>
    <property type="evidence" value="ECO:0007669"/>
    <property type="project" value="UniProtKB-SubCell"/>
</dbReference>
<dbReference type="GO" id="GO:0005524">
    <property type="term" value="F:ATP binding"/>
    <property type="evidence" value="ECO:0007669"/>
    <property type="project" value="UniProtKB-KW"/>
</dbReference>
<dbReference type="GO" id="GO:0000160">
    <property type="term" value="P:phosphorelay signal transduction system"/>
    <property type="evidence" value="ECO:0007669"/>
    <property type="project" value="UniProtKB-KW"/>
</dbReference>
<keyword evidence="2" id="KW-0597">Phosphoprotein</keyword>
<dbReference type="AlphaFoldDB" id="A0AAU9EJK1"/>
<dbReference type="EMBL" id="AP028679">
    <property type="protein sequence ID" value="BEQ14156.1"/>
    <property type="molecule type" value="Genomic_DNA"/>
</dbReference>
<dbReference type="InterPro" id="IPR000014">
    <property type="entry name" value="PAS"/>
</dbReference>
<evidence type="ECO:0000313" key="13">
    <source>
        <dbReference type="EMBL" id="BEQ14156.1"/>
    </source>
</evidence>
<keyword evidence="6" id="KW-0378">Hydrolase</keyword>
<dbReference type="NCBIfam" id="TIGR00229">
    <property type="entry name" value="sensory_box"/>
    <property type="match status" value="1"/>
</dbReference>
<dbReference type="InterPro" id="IPR013656">
    <property type="entry name" value="PAS_4"/>
</dbReference>
<dbReference type="SMART" id="SM00331">
    <property type="entry name" value="PP2C_SIG"/>
    <property type="match status" value="1"/>
</dbReference>
<organism evidence="13 14">
    <name type="scientific">Desulfoferula mesophila</name>
    <dbReference type="NCBI Taxonomy" id="3058419"/>
    <lineage>
        <taxon>Bacteria</taxon>
        <taxon>Pseudomonadati</taxon>
        <taxon>Thermodesulfobacteriota</taxon>
        <taxon>Desulfarculia</taxon>
        <taxon>Desulfarculales</taxon>
        <taxon>Desulfarculaceae</taxon>
        <taxon>Desulfoferula</taxon>
    </lineage>
</organism>
<dbReference type="PROSITE" id="PS50113">
    <property type="entry name" value="PAC"/>
    <property type="match status" value="1"/>
</dbReference>
<keyword evidence="10" id="KW-0472">Membrane</keyword>
<feature type="transmembrane region" description="Helical" evidence="10">
    <location>
        <begin position="310"/>
        <end position="336"/>
    </location>
</feature>
<keyword evidence="7" id="KW-0067">ATP-binding</keyword>
<dbReference type="PANTHER" id="PTHR43156">
    <property type="entry name" value="STAGE II SPORULATION PROTEIN E-RELATED"/>
    <property type="match status" value="1"/>
</dbReference>
<reference evidence="14" key="1">
    <citation type="journal article" date="2023" name="Arch. Microbiol.">
        <title>Desulfoferula mesophilus gen. nov. sp. nov., a mesophilic sulfate-reducing bacterium isolated from a brackish lake sediment.</title>
        <authorList>
            <person name="Watanabe T."/>
            <person name="Yabe T."/>
            <person name="Tsuji J.M."/>
            <person name="Fukui M."/>
        </authorList>
    </citation>
    <scope>NUCLEOTIDE SEQUENCE [LARGE SCALE GENOMIC DNA]</scope>
    <source>
        <strain evidence="14">12FAK</strain>
    </source>
</reference>
<evidence type="ECO:0000259" key="11">
    <source>
        <dbReference type="PROSITE" id="PS50112"/>
    </source>
</evidence>
<dbReference type="Proteomes" id="UP001366166">
    <property type="component" value="Chromosome"/>
</dbReference>
<protein>
    <recommendedName>
        <fullName evidence="15">PAS domain S-box-containing protein</fullName>
    </recommendedName>
</protein>
<accession>A0AAU9EJK1</accession>
<dbReference type="RefSeq" id="WP_338605882.1">
    <property type="nucleotide sequence ID" value="NZ_AP028679.1"/>
</dbReference>
<feature type="domain" description="PAC" evidence="12">
    <location>
        <begin position="425"/>
        <end position="476"/>
    </location>
</feature>
<dbReference type="KEGG" id="dmp:FAK_12220"/>
<evidence type="ECO:0000256" key="6">
    <source>
        <dbReference type="ARBA" id="ARBA00022801"/>
    </source>
</evidence>
<evidence type="ECO:0000256" key="4">
    <source>
        <dbReference type="ARBA" id="ARBA00022741"/>
    </source>
</evidence>
<feature type="domain" description="PAS" evidence="11">
    <location>
        <begin position="352"/>
        <end position="422"/>
    </location>
</feature>
<dbReference type="Gene3D" id="3.30.450.20">
    <property type="entry name" value="PAS domain"/>
    <property type="match status" value="3"/>
</dbReference>
<keyword evidence="9" id="KW-0175">Coiled coil</keyword>
<dbReference type="InterPro" id="IPR036457">
    <property type="entry name" value="PPM-type-like_dom_sf"/>
</dbReference>
<dbReference type="SMART" id="SM00091">
    <property type="entry name" value="PAS"/>
    <property type="match status" value="1"/>
</dbReference>
<dbReference type="SUPFAM" id="SSF55785">
    <property type="entry name" value="PYP-like sensor domain (PAS domain)"/>
    <property type="match status" value="1"/>
</dbReference>
<name>A0AAU9EJK1_9BACT</name>
<dbReference type="InterPro" id="IPR035965">
    <property type="entry name" value="PAS-like_dom_sf"/>
</dbReference>
<feature type="coiled-coil region" evidence="9">
    <location>
        <begin position="467"/>
        <end position="498"/>
    </location>
</feature>
<evidence type="ECO:0000256" key="7">
    <source>
        <dbReference type="ARBA" id="ARBA00022840"/>
    </source>
</evidence>